<sequence>MNLELRFYIVIILVMMLGTTTYTPWNVNADASLPPQPKAEQFFSYRTGPYDEMIVATDPKVKKGGNWSPAPQEGLNKGVVWFFRWGFAEYTFTKPSTEVYVQFVLSDHNDGPVNIYVDGIYYGSFQTLNASNNYVRVSNLPNTVHTIRVEAAGGGDFHLGFFGIYSNHNPVITGLTYSPTSNIVAGYTRMAFTVSAYDPNGDPLTYRWQVRDPSGRISDIGTGNSITWTPPFPGTWEMNVVVTDGRGGMANRNVTFNVRGNAAPVIQNLTYEPNPAIVGREVHMTIFAADPDGDPLTYSWTAKKPNGQQIALPNNATTTFQPDMPGDWTVVVTVRDPYGGVATRSQTITVADFSLNAAVEPPEASRGQKIMIYASLTEPDGRRIQADSISAILPNGATVGLRWDSALNRYTGEYLIPDGGAPGVWPGDGSYEIRVRATKYGITKEQVLRVVIRGNIKEKLYIRQVQF</sequence>
<accession>A0A2T5G5Y7</accession>
<feature type="transmembrane region" description="Helical" evidence="1">
    <location>
        <begin position="7"/>
        <end position="25"/>
    </location>
</feature>
<feature type="domain" description="PKD/Chitinase" evidence="2">
    <location>
        <begin position="172"/>
        <end position="261"/>
    </location>
</feature>
<protein>
    <recommendedName>
        <fullName evidence="2">PKD/Chitinase domain-containing protein</fullName>
    </recommendedName>
</protein>
<dbReference type="EMBL" id="PEBV01000041">
    <property type="protein sequence ID" value="PTQ51583.1"/>
    <property type="molecule type" value="Genomic_DNA"/>
</dbReference>
<proteinExistence type="predicted"/>
<dbReference type="AlphaFoldDB" id="A0A2T5G5Y7"/>
<dbReference type="CDD" id="cd00146">
    <property type="entry name" value="PKD"/>
    <property type="match status" value="1"/>
</dbReference>
<evidence type="ECO:0000313" key="4">
    <source>
        <dbReference type="Proteomes" id="UP000244180"/>
    </source>
</evidence>
<dbReference type="Gene3D" id="2.60.40.10">
    <property type="entry name" value="Immunoglobulins"/>
    <property type="match status" value="2"/>
</dbReference>
<dbReference type="Pfam" id="PF17963">
    <property type="entry name" value="Big_9"/>
    <property type="match status" value="1"/>
</dbReference>
<evidence type="ECO:0000259" key="2">
    <source>
        <dbReference type="SMART" id="SM00089"/>
    </source>
</evidence>
<dbReference type="InterPro" id="IPR035986">
    <property type="entry name" value="PKD_dom_sf"/>
</dbReference>
<evidence type="ECO:0000313" key="3">
    <source>
        <dbReference type="EMBL" id="PTQ51583.1"/>
    </source>
</evidence>
<keyword evidence="1" id="KW-0472">Membrane</keyword>
<dbReference type="SMART" id="SM00089">
    <property type="entry name" value="PKD"/>
    <property type="match status" value="2"/>
</dbReference>
<keyword evidence="1" id="KW-1133">Transmembrane helix</keyword>
<organism evidence="3 4">
    <name type="scientific">Hydrogenibacillus schlegelii</name>
    <name type="common">Bacillus schlegelii</name>
    <dbReference type="NCBI Taxonomy" id="1484"/>
    <lineage>
        <taxon>Bacteria</taxon>
        <taxon>Bacillati</taxon>
        <taxon>Bacillota</taxon>
        <taxon>Bacilli</taxon>
        <taxon>Bacillales</taxon>
        <taxon>Bacillales Family X. Incertae Sedis</taxon>
        <taxon>Hydrogenibacillus</taxon>
    </lineage>
</organism>
<comment type="caution">
    <text evidence="3">The sequence shown here is derived from an EMBL/GenBank/DDBJ whole genome shotgun (WGS) entry which is preliminary data.</text>
</comment>
<dbReference type="InterPro" id="IPR013783">
    <property type="entry name" value="Ig-like_fold"/>
</dbReference>
<gene>
    <name evidence="3" type="ORF">HSCHL_1286</name>
</gene>
<keyword evidence="1" id="KW-0812">Transmembrane</keyword>
<dbReference type="Gene3D" id="2.60.120.260">
    <property type="entry name" value="Galactose-binding domain-like"/>
    <property type="match status" value="1"/>
</dbReference>
<evidence type="ECO:0000256" key="1">
    <source>
        <dbReference type="SAM" id="Phobius"/>
    </source>
</evidence>
<dbReference type="Proteomes" id="UP000244180">
    <property type="component" value="Unassembled WGS sequence"/>
</dbReference>
<dbReference type="RefSeq" id="WP_273000621.1">
    <property type="nucleotide sequence ID" value="NZ_PEBV01000041.1"/>
</dbReference>
<dbReference type="InterPro" id="IPR000601">
    <property type="entry name" value="PKD_dom"/>
</dbReference>
<dbReference type="SUPFAM" id="SSF49299">
    <property type="entry name" value="PKD domain"/>
    <property type="match status" value="2"/>
</dbReference>
<feature type="domain" description="PKD/Chitinase" evidence="2">
    <location>
        <begin position="268"/>
        <end position="353"/>
    </location>
</feature>
<dbReference type="InterPro" id="IPR022409">
    <property type="entry name" value="PKD/Chitinase_dom"/>
</dbReference>
<reference evidence="3 4" key="1">
    <citation type="submission" date="2017-08" db="EMBL/GenBank/DDBJ databases">
        <title>Burning lignite coal seam in the remote Altai Mountains harbors a hydrogen-driven thermophilic microbial community.</title>
        <authorList>
            <person name="Kadnikov V.V."/>
            <person name="Mardanov A.V."/>
            <person name="Ivasenko D."/>
            <person name="Beletsky A.V."/>
            <person name="Karnachuk O.V."/>
            <person name="Ravin N.V."/>
        </authorList>
    </citation>
    <scope>NUCLEOTIDE SEQUENCE [LARGE SCALE GENOMIC DNA]</scope>
    <source>
        <strain evidence="3">AL33</strain>
    </source>
</reference>
<name>A0A2T5G5Y7_HYDSH</name>
<dbReference type="Pfam" id="PF00801">
    <property type="entry name" value="PKD"/>
    <property type="match status" value="1"/>
</dbReference>